<name>A0A1F7V6R6_9BACT</name>
<organism evidence="1 2">
    <name type="scientific">Candidatus Uhrbacteria bacterium RIFCSPLOWO2_02_FULL_48_18</name>
    <dbReference type="NCBI Taxonomy" id="1802408"/>
    <lineage>
        <taxon>Bacteria</taxon>
        <taxon>Candidatus Uhriibacteriota</taxon>
    </lineage>
</organism>
<proteinExistence type="predicted"/>
<dbReference type="AlphaFoldDB" id="A0A1F7V6R6"/>
<reference evidence="1 2" key="1">
    <citation type="journal article" date="2016" name="Nat. Commun.">
        <title>Thousands of microbial genomes shed light on interconnected biogeochemical processes in an aquifer system.</title>
        <authorList>
            <person name="Anantharaman K."/>
            <person name="Brown C.T."/>
            <person name="Hug L.A."/>
            <person name="Sharon I."/>
            <person name="Castelle C.J."/>
            <person name="Probst A.J."/>
            <person name="Thomas B.C."/>
            <person name="Singh A."/>
            <person name="Wilkins M.J."/>
            <person name="Karaoz U."/>
            <person name="Brodie E.L."/>
            <person name="Williams K.H."/>
            <person name="Hubbard S.S."/>
            <person name="Banfield J.F."/>
        </authorList>
    </citation>
    <scope>NUCLEOTIDE SEQUENCE [LARGE SCALE GENOMIC DNA]</scope>
</reference>
<dbReference type="Proteomes" id="UP000176593">
    <property type="component" value="Unassembled WGS sequence"/>
</dbReference>
<dbReference type="Gene3D" id="3.40.50.11170">
    <property type="entry name" value="Uncharacterised protein PF08960, DUF1874"/>
    <property type="match status" value="1"/>
</dbReference>
<comment type="caution">
    <text evidence="1">The sequence shown here is derived from an EMBL/GenBank/DDBJ whole genome shotgun (WGS) entry which is preliminary data.</text>
</comment>
<protein>
    <recommendedName>
        <fullName evidence="3">DUF1874 domain-containing protein</fullName>
    </recommendedName>
</protein>
<gene>
    <name evidence="1" type="ORF">A3I41_01640</name>
</gene>
<dbReference type="InterPro" id="IPR037236">
    <property type="entry name" value="STIV_B116-like_sf"/>
</dbReference>
<dbReference type="EMBL" id="MGEQ01000010">
    <property type="protein sequence ID" value="OGL86246.1"/>
    <property type="molecule type" value="Genomic_DNA"/>
</dbReference>
<evidence type="ECO:0000313" key="1">
    <source>
        <dbReference type="EMBL" id="OGL86246.1"/>
    </source>
</evidence>
<sequence length="122" mass="13545">MEAMMRKTYFGFGIADNMFPEGVINIRRNSLTTDEACEIIASEEGLVACLNPSHALTINVMRERFGINVPIPERAPIVALVKGDRLLVMGVSGLPRLEGRHEYTAEEIASAKFRFGLYTVEV</sequence>
<accession>A0A1F7V6R6</accession>
<evidence type="ECO:0000313" key="2">
    <source>
        <dbReference type="Proteomes" id="UP000176593"/>
    </source>
</evidence>
<evidence type="ECO:0008006" key="3">
    <source>
        <dbReference type="Google" id="ProtNLM"/>
    </source>
</evidence>